<dbReference type="InterPro" id="IPR002657">
    <property type="entry name" value="BilAc:Na_symport/Acr3"/>
</dbReference>
<organism evidence="6 7">
    <name type="scientific">Rhodoferax ferrireducens</name>
    <dbReference type="NCBI Taxonomy" id="192843"/>
    <lineage>
        <taxon>Bacteria</taxon>
        <taxon>Pseudomonadati</taxon>
        <taxon>Pseudomonadota</taxon>
        <taxon>Betaproteobacteria</taxon>
        <taxon>Burkholderiales</taxon>
        <taxon>Comamonadaceae</taxon>
        <taxon>Rhodoferax</taxon>
    </lineage>
</organism>
<evidence type="ECO:0000256" key="4">
    <source>
        <dbReference type="ARBA" id="ARBA00023136"/>
    </source>
</evidence>
<feature type="transmembrane region" description="Helical" evidence="5">
    <location>
        <begin position="214"/>
        <end position="237"/>
    </location>
</feature>
<feature type="transmembrane region" description="Helical" evidence="5">
    <location>
        <begin position="153"/>
        <end position="171"/>
    </location>
</feature>
<evidence type="ECO:0000313" key="7">
    <source>
        <dbReference type="Proteomes" id="UP000192505"/>
    </source>
</evidence>
<dbReference type="InterPro" id="IPR004710">
    <property type="entry name" value="Bilac:Na_transpt"/>
</dbReference>
<dbReference type="PANTHER" id="PTHR10361">
    <property type="entry name" value="SODIUM-BILE ACID COTRANSPORTER"/>
    <property type="match status" value="1"/>
</dbReference>
<evidence type="ECO:0008006" key="8">
    <source>
        <dbReference type="Google" id="ProtNLM"/>
    </source>
</evidence>
<keyword evidence="4 5" id="KW-0472">Membrane</keyword>
<dbReference type="Proteomes" id="UP000192505">
    <property type="component" value="Unassembled WGS sequence"/>
</dbReference>
<sequence>MFYLGMTLALADFWRVAQRPAALAVGLTGQLVLVPLAGFAVASLNGLDPLMAVGLMVLAACPGGVSAGLLTHLARGDTALSISLTAVTSLVSMLTLPLILNLSLQHFMGSSLQAQLPLAPMVRSIFLLTTLPVLLGMALRWKAPNAVSRWVPTASKVATTLFVLIVLATFWDQREVLSQHLPTLGPATLLLNAAVLGSAYALATQARLQHGDRIAVVTECGLQNSALGIFVCLQLLASPAMSAPSVVYALLMNAGGIAFVLLMRRRRGLGTVAA</sequence>
<gene>
    <name evidence="6" type="ORF">BWK72_09030</name>
</gene>
<evidence type="ECO:0000256" key="5">
    <source>
        <dbReference type="SAM" id="Phobius"/>
    </source>
</evidence>
<reference evidence="6 7" key="1">
    <citation type="submission" date="2017-01" db="EMBL/GenBank/DDBJ databases">
        <title>Novel large sulfur bacteria in the metagenomes of groundwater-fed chemosynthetic microbial mats in the Lake Huron basin.</title>
        <authorList>
            <person name="Sharrar A.M."/>
            <person name="Flood B.E."/>
            <person name="Bailey J.V."/>
            <person name="Jones D.S."/>
            <person name="Biddanda B."/>
            <person name="Ruberg S.A."/>
            <person name="Marcus D.N."/>
            <person name="Dick G.J."/>
        </authorList>
    </citation>
    <scope>NUCLEOTIDE SEQUENCE [LARGE SCALE GENOMIC DNA]</scope>
    <source>
        <strain evidence="6">A7</strain>
    </source>
</reference>
<dbReference type="PANTHER" id="PTHR10361:SF24">
    <property type="entry name" value="P3 PROTEIN"/>
    <property type="match status" value="1"/>
</dbReference>
<dbReference type="InterPro" id="IPR038770">
    <property type="entry name" value="Na+/solute_symporter_sf"/>
</dbReference>
<evidence type="ECO:0000313" key="6">
    <source>
        <dbReference type="EMBL" id="OQW88522.1"/>
    </source>
</evidence>
<dbReference type="EMBL" id="MTEI01000004">
    <property type="protein sequence ID" value="OQW88522.1"/>
    <property type="molecule type" value="Genomic_DNA"/>
</dbReference>
<dbReference type="Pfam" id="PF01758">
    <property type="entry name" value="SBF"/>
    <property type="match status" value="1"/>
</dbReference>
<dbReference type="GO" id="GO:0016020">
    <property type="term" value="C:membrane"/>
    <property type="evidence" value="ECO:0007669"/>
    <property type="project" value="UniProtKB-SubCell"/>
</dbReference>
<evidence type="ECO:0000256" key="2">
    <source>
        <dbReference type="ARBA" id="ARBA00022692"/>
    </source>
</evidence>
<feature type="transmembrane region" description="Helical" evidence="5">
    <location>
        <begin position="120"/>
        <end position="141"/>
    </location>
</feature>
<evidence type="ECO:0000256" key="1">
    <source>
        <dbReference type="ARBA" id="ARBA00004141"/>
    </source>
</evidence>
<accession>A0A1W9KVH6</accession>
<keyword evidence="3 5" id="KW-1133">Transmembrane helix</keyword>
<dbReference type="Gene3D" id="1.20.1530.20">
    <property type="match status" value="1"/>
</dbReference>
<comment type="caution">
    <text evidence="6">The sequence shown here is derived from an EMBL/GenBank/DDBJ whole genome shotgun (WGS) entry which is preliminary data.</text>
</comment>
<feature type="transmembrane region" description="Helical" evidence="5">
    <location>
        <begin position="21"/>
        <end position="44"/>
    </location>
</feature>
<feature type="transmembrane region" description="Helical" evidence="5">
    <location>
        <begin position="82"/>
        <end position="100"/>
    </location>
</feature>
<proteinExistence type="predicted"/>
<feature type="transmembrane region" description="Helical" evidence="5">
    <location>
        <begin position="183"/>
        <end position="202"/>
    </location>
</feature>
<feature type="transmembrane region" description="Helical" evidence="5">
    <location>
        <begin position="50"/>
        <end position="70"/>
    </location>
</feature>
<name>A0A1W9KVH6_9BURK</name>
<protein>
    <recommendedName>
        <fullName evidence="8">Bile acid:sodium symporter</fullName>
    </recommendedName>
</protein>
<feature type="transmembrane region" description="Helical" evidence="5">
    <location>
        <begin position="243"/>
        <end position="262"/>
    </location>
</feature>
<keyword evidence="2 5" id="KW-0812">Transmembrane</keyword>
<evidence type="ECO:0000256" key="3">
    <source>
        <dbReference type="ARBA" id="ARBA00022989"/>
    </source>
</evidence>
<dbReference type="AlphaFoldDB" id="A0A1W9KVH6"/>
<comment type="subcellular location">
    <subcellularLocation>
        <location evidence="1">Membrane</location>
        <topology evidence="1">Multi-pass membrane protein</topology>
    </subcellularLocation>
</comment>